<organism evidence="1 2">
    <name type="scientific">Oculimacula yallundae</name>
    <dbReference type="NCBI Taxonomy" id="86028"/>
    <lineage>
        <taxon>Eukaryota</taxon>
        <taxon>Fungi</taxon>
        <taxon>Dikarya</taxon>
        <taxon>Ascomycota</taxon>
        <taxon>Pezizomycotina</taxon>
        <taxon>Leotiomycetes</taxon>
        <taxon>Helotiales</taxon>
        <taxon>Ploettnerulaceae</taxon>
        <taxon>Oculimacula</taxon>
    </lineage>
</organism>
<gene>
    <name evidence="1" type="ORF">VTL71DRAFT_15249</name>
</gene>
<accession>A0ABR4CI36</accession>
<reference evidence="1 2" key="1">
    <citation type="journal article" date="2024" name="Commun. Biol.">
        <title>Comparative genomic analysis of thermophilic fungi reveals convergent evolutionary adaptations and gene losses.</title>
        <authorList>
            <person name="Steindorff A.S."/>
            <person name="Aguilar-Pontes M.V."/>
            <person name="Robinson A.J."/>
            <person name="Andreopoulos B."/>
            <person name="LaButti K."/>
            <person name="Kuo A."/>
            <person name="Mondo S."/>
            <person name="Riley R."/>
            <person name="Otillar R."/>
            <person name="Haridas S."/>
            <person name="Lipzen A."/>
            <person name="Grimwood J."/>
            <person name="Schmutz J."/>
            <person name="Clum A."/>
            <person name="Reid I.D."/>
            <person name="Moisan M.C."/>
            <person name="Butler G."/>
            <person name="Nguyen T.T.M."/>
            <person name="Dewar K."/>
            <person name="Conant G."/>
            <person name="Drula E."/>
            <person name="Henrissat B."/>
            <person name="Hansel C."/>
            <person name="Singer S."/>
            <person name="Hutchinson M.I."/>
            <person name="de Vries R.P."/>
            <person name="Natvig D.O."/>
            <person name="Powell A.J."/>
            <person name="Tsang A."/>
            <person name="Grigoriev I.V."/>
        </authorList>
    </citation>
    <scope>NUCLEOTIDE SEQUENCE [LARGE SCALE GENOMIC DNA]</scope>
    <source>
        <strain evidence="1 2">CBS 494.80</strain>
    </source>
</reference>
<sequence length="163" mass="18686">MSTSHHITAQLVGFPRTHLTAGYRHRVAGHWHTQLEDLWKEYLGMSDLSSTRRSSLGLSLGLSRSLRLSGNYLGIIIHFDCFSRIQRGLACPALPCPALRISSEYLYLPRYLFPTFPFAAQHLGPRAWRIPAFQRSSDPSLLPFPTMPTPQNYHFYHQKQHRG</sequence>
<evidence type="ECO:0000313" key="1">
    <source>
        <dbReference type="EMBL" id="KAL2068911.1"/>
    </source>
</evidence>
<dbReference type="EMBL" id="JAZHXI010000008">
    <property type="protein sequence ID" value="KAL2068911.1"/>
    <property type="molecule type" value="Genomic_DNA"/>
</dbReference>
<name>A0ABR4CI36_9HELO</name>
<proteinExistence type="predicted"/>
<dbReference type="Proteomes" id="UP001595075">
    <property type="component" value="Unassembled WGS sequence"/>
</dbReference>
<evidence type="ECO:0000313" key="2">
    <source>
        <dbReference type="Proteomes" id="UP001595075"/>
    </source>
</evidence>
<keyword evidence="2" id="KW-1185">Reference proteome</keyword>
<protein>
    <submittedName>
        <fullName evidence="1">Uncharacterized protein</fullName>
    </submittedName>
</protein>
<comment type="caution">
    <text evidence="1">The sequence shown here is derived from an EMBL/GenBank/DDBJ whole genome shotgun (WGS) entry which is preliminary data.</text>
</comment>